<evidence type="ECO:0000256" key="5">
    <source>
        <dbReference type="ARBA" id="ARBA00023002"/>
    </source>
</evidence>
<evidence type="ECO:0000256" key="1">
    <source>
        <dbReference type="ARBA" id="ARBA00001947"/>
    </source>
</evidence>
<comment type="similarity">
    <text evidence="2">Belongs to the zinc-containing alcohol dehydrogenase family.</text>
</comment>
<dbReference type="CDD" id="cd08255">
    <property type="entry name" value="2-desacetyl-2-hydroxyethyl_bacteriochlorophyllide_like"/>
    <property type="match status" value="1"/>
</dbReference>
<dbReference type="Gene3D" id="3.90.180.10">
    <property type="entry name" value="Medium-chain alcohol dehydrogenases, catalytic domain"/>
    <property type="match status" value="1"/>
</dbReference>
<keyword evidence="3" id="KW-0479">Metal-binding</keyword>
<dbReference type="GO" id="GO:0016491">
    <property type="term" value="F:oxidoreductase activity"/>
    <property type="evidence" value="ECO:0007669"/>
    <property type="project" value="UniProtKB-KW"/>
</dbReference>
<dbReference type="InterPro" id="IPR013149">
    <property type="entry name" value="ADH-like_C"/>
</dbReference>
<evidence type="ECO:0000313" key="7">
    <source>
        <dbReference type="EMBL" id="SVC95288.1"/>
    </source>
</evidence>
<feature type="domain" description="Alcohol dehydrogenase-like C-terminal" evidence="6">
    <location>
        <begin position="44"/>
        <end position="156"/>
    </location>
</feature>
<dbReference type="Pfam" id="PF00107">
    <property type="entry name" value="ADH_zinc_N"/>
    <property type="match status" value="1"/>
</dbReference>
<sequence length="227" mass="24468">VEKVPEGMSAEAIVYSDPAGVALCAIQGSQIYLGTSVVIFGLGAIGQMALQLARLQGARWIAVSDPIPVRREVAKNHGADLVIDPIIDDVGFIVKDQTKNAGVDVCIETSGSYAAMNDALRATAYGGKIVSSAYYTGDSSVLSFEGEWHRNQLTITSTRDVNSTLKNHPLWDTTRLHAEAFALLREDRISVDGLVYPIVNFSQAAEAYRVIDEKPAESIKLGIVEDD</sequence>
<accession>A0A382RE91</accession>
<keyword evidence="4" id="KW-0862">Zinc</keyword>
<reference evidence="7" key="1">
    <citation type="submission" date="2018-05" db="EMBL/GenBank/DDBJ databases">
        <authorList>
            <person name="Lanie J.A."/>
            <person name="Ng W.-L."/>
            <person name="Kazmierczak K.M."/>
            <person name="Andrzejewski T.M."/>
            <person name="Davidsen T.M."/>
            <person name="Wayne K.J."/>
            <person name="Tettelin H."/>
            <person name="Glass J.I."/>
            <person name="Rusch D."/>
            <person name="Podicherti R."/>
            <person name="Tsui H.-C.T."/>
            <person name="Winkler M.E."/>
        </authorList>
    </citation>
    <scope>NUCLEOTIDE SEQUENCE</scope>
</reference>
<dbReference type="EMBL" id="UINC01120668">
    <property type="protein sequence ID" value="SVC95288.1"/>
    <property type="molecule type" value="Genomic_DNA"/>
</dbReference>
<evidence type="ECO:0000259" key="6">
    <source>
        <dbReference type="Pfam" id="PF00107"/>
    </source>
</evidence>
<feature type="non-terminal residue" evidence="7">
    <location>
        <position position="1"/>
    </location>
</feature>
<evidence type="ECO:0000256" key="4">
    <source>
        <dbReference type="ARBA" id="ARBA00022833"/>
    </source>
</evidence>
<protein>
    <recommendedName>
        <fullName evidence="6">Alcohol dehydrogenase-like C-terminal domain-containing protein</fullName>
    </recommendedName>
</protein>
<dbReference type="GO" id="GO:0046872">
    <property type="term" value="F:metal ion binding"/>
    <property type="evidence" value="ECO:0007669"/>
    <property type="project" value="UniProtKB-KW"/>
</dbReference>
<gene>
    <name evidence="7" type="ORF">METZ01_LOCUS348142</name>
</gene>
<dbReference type="PANTHER" id="PTHR43350:SF19">
    <property type="entry name" value="D-GULOSIDE 3-DEHYDROGENASE"/>
    <property type="match status" value="1"/>
</dbReference>
<evidence type="ECO:0000256" key="2">
    <source>
        <dbReference type="ARBA" id="ARBA00008072"/>
    </source>
</evidence>
<proteinExistence type="inferred from homology"/>
<name>A0A382RE91_9ZZZZ</name>
<dbReference type="AlphaFoldDB" id="A0A382RE91"/>
<dbReference type="SUPFAM" id="SSF51735">
    <property type="entry name" value="NAD(P)-binding Rossmann-fold domains"/>
    <property type="match status" value="1"/>
</dbReference>
<organism evidence="7">
    <name type="scientific">marine metagenome</name>
    <dbReference type="NCBI Taxonomy" id="408172"/>
    <lineage>
        <taxon>unclassified sequences</taxon>
        <taxon>metagenomes</taxon>
        <taxon>ecological metagenomes</taxon>
    </lineage>
</organism>
<evidence type="ECO:0000256" key="3">
    <source>
        <dbReference type="ARBA" id="ARBA00022723"/>
    </source>
</evidence>
<keyword evidence="5" id="KW-0560">Oxidoreductase</keyword>
<comment type="cofactor">
    <cofactor evidence="1">
        <name>Zn(2+)</name>
        <dbReference type="ChEBI" id="CHEBI:29105"/>
    </cofactor>
</comment>
<dbReference type="PANTHER" id="PTHR43350">
    <property type="entry name" value="NAD-DEPENDENT ALCOHOL DEHYDROGENASE"/>
    <property type="match status" value="1"/>
</dbReference>
<dbReference type="InterPro" id="IPR036291">
    <property type="entry name" value="NAD(P)-bd_dom_sf"/>
</dbReference>
<dbReference type="Gene3D" id="3.40.50.720">
    <property type="entry name" value="NAD(P)-binding Rossmann-like Domain"/>
    <property type="match status" value="1"/>
</dbReference>